<evidence type="ECO:0000259" key="5">
    <source>
        <dbReference type="Pfam" id="PF16363"/>
    </source>
</evidence>
<organism evidence="6 7">
    <name type="scientific">Succinivibrio dextrinosolvens DSM 3072</name>
    <dbReference type="NCBI Taxonomy" id="1123324"/>
    <lineage>
        <taxon>Bacteria</taxon>
        <taxon>Pseudomonadati</taxon>
        <taxon>Pseudomonadota</taxon>
        <taxon>Gammaproteobacteria</taxon>
        <taxon>Aeromonadales</taxon>
        <taxon>Succinivibrionaceae</taxon>
        <taxon>Succinivibrio</taxon>
    </lineage>
</organism>
<gene>
    <name evidence="6" type="ORF">SAMN02745213_01266</name>
</gene>
<keyword evidence="7" id="KW-1185">Reference proteome</keyword>
<evidence type="ECO:0000313" key="6">
    <source>
        <dbReference type="EMBL" id="SKA62437.1"/>
    </source>
</evidence>
<accession>A0A1T4VBY7</accession>
<evidence type="ECO:0000256" key="1">
    <source>
        <dbReference type="ARBA" id="ARBA00000188"/>
    </source>
</evidence>
<dbReference type="CDD" id="cd05260">
    <property type="entry name" value="GDP_MD_SDR_e"/>
    <property type="match status" value="1"/>
</dbReference>
<comment type="cofactor">
    <cofactor evidence="2">
        <name>NADP(+)</name>
        <dbReference type="ChEBI" id="CHEBI:58349"/>
    </cofactor>
</comment>
<dbReference type="GO" id="GO:0008446">
    <property type="term" value="F:GDP-mannose 4,6-dehydratase activity"/>
    <property type="evidence" value="ECO:0007669"/>
    <property type="project" value="UniProtKB-EC"/>
</dbReference>
<evidence type="ECO:0000256" key="4">
    <source>
        <dbReference type="ARBA" id="ARBA00059383"/>
    </source>
</evidence>
<dbReference type="InterPro" id="IPR016040">
    <property type="entry name" value="NAD(P)-bd_dom"/>
</dbReference>
<dbReference type="Gene3D" id="3.90.25.10">
    <property type="entry name" value="UDP-galactose 4-epimerase, domain 1"/>
    <property type="match status" value="1"/>
</dbReference>
<evidence type="ECO:0000256" key="3">
    <source>
        <dbReference type="ARBA" id="ARBA00023239"/>
    </source>
</evidence>
<comment type="catalytic activity">
    <reaction evidence="1">
        <text>GDP-alpha-D-mannose = GDP-4-dehydro-alpha-D-rhamnose + H2O</text>
        <dbReference type="Rhea" id="RHEA:23820"/>
        <dbReference type="ChEBI" id="CHEBI:15377"/>
        <dbReference type="ChEBI" id="CHEBI:57527"/>
        <dbReference type="ChEBI" id="CHEBI:57964"/>
        <dbReference type="EC" id="4.2.1.47"/>
    </reaction>
</comment>
<protein>
    <submittedName>
        <fullName evidence="6">GDPmannose 4,6-dehydratase</fullName>
    </submittedName>
</protein>
<dbReference type="SUPFAM" id="SSF51735">
    <property type="entry name" value="NAD(P)-binding Rossmann-fold domains"/>
    <property type="match status" value="1"/>
</dbReference>
<dbReference type="EMBL" id="FUXX01000018">
    <property type="protein sequence ID" value="SKA62437.1"/>
    <property type="molecule type" value="Genomic_DNA"/>
</dbReference>
<dbReference type="RefSeq" id="WP_078928753.1">
    <property type="nucleotide sequence ID" value="NZ_FUXX01000018.1"/>
</dbReference>
<dbReference type="Pfam" id="PF16363">
    <property type="entry name" value="GDP_Man_Dehyd"/>
    <property type="match status" value="1"/>
</dbReference>
<evidence type="ECO:0000313" key="7">
    <source>
        <dbReference type="Proteomes" id="UP000242432"/>
    </source>
</evidence>
<dbReference type="AlphaFoldDB" id="A0A1T4VBY7"/>
<feature type="domain" description="NAD(P)-binding" evidence="5">
    <location>
        <begin position="5"/>
        <end position="326"/>
    </location>
</feature>
<evidence type="ECO:0000256" key="2">
    <source>
        <dbReference type="ARBA" id="ARBA00001937"/>
    </source>
</evidence>
<proteinExistence type="predicted"/>
<comment type="function">
    <text evidence="4">Catalyzes the conversion of GDP-D-mannose to GDP-4-dehydro-6-deoxy-D-mannose.</text>
</comment>
<dbReference type="FunFam" id="3.40.50.720:FF:000924">
    <property type="entry name" value="GDP-mannose 4,6 dehydratase"/>
    <property type="match status" value="1"/>
</dbReference>
<reference evidence="7" key="1">
    <citation type="submission" date="2017-02" db="EMBL/GenBank/DDBJ databases">
        <authorList>
            <person name="Varghese N."/>
            <person name="Submissions S."/>
        </authorList>
    </citation>
    <scope>NUCLEOTIDE SEQUENCE [LARGE SCALE GENOMIC DNA]</scope>
    <source>
        <strain evidence="7">DSM 3072</strain>
    </source>
</reference>
<dbReference type="InterPro" id="IPR036291">
    <property type="entry name" value="NAD(P)-bd_dom_sf"/>
</dbReference>
<name>A0A1T4VBY7_9GAMM</name>
<dbReference type="PANTHER" id="PTHR43000">
    <property type="entry name" value="DTDP-D-GLUCOSE 4,6-DEHYDRATASE-RELATED"/>
    <property type="match status" value="1"/>
</dbReference>
<dbReference type="Gene3D" id="3.40.50.720">
    <property type="entry name" value="NAD(P)-binding Rossmann-like Domain"/>
    <property type="match status" value="1"/>
</dbReference>
<dbReference type="Proteomes" id="UP000242432">
    <property type="component" value="Unassembled WGS sequence"/>
</dbReference>
<sequence length="344" mass="38954">MTKALITGITGMVGSHLADFLIENTDWDIYGVCRWRSPTDNVSHLLDRANRKDRIFFRYANLNDQVSLISVVNEIKPDYIFHLAAQSYPQTSFTAPIDTLNTNILGTCRLLEALRLAMHTDTSYKPVIHVCASSEVFGRIPADKKPETGIHEECPFHPASPYAISKTGTDLLGRYYAEAYGMTVMTTRMFTHTGPRRGDVFHESTFAKQIAMIEAGMIEPKVMVGNLKSLRTYADVRDAVRAYYMLVTINPIAGEYYNIGGSYTCEVGDTLNTLISYSTMKDKIQIVTDPERLRPIDADLQVPDCRKFKAHTGWEPSIPFEKTMHDLLDYWRARVNKGEVFLTR</sequence>
<keyword evidence="3" id="KW-0456">Lyase</keyword>